<gene>
    <name evidence="1" type="ORF">O6H91_02G083400</name>
</gene>
<dbReference type="Proteomes" id="UP001162992">
    <property type="component" value="Chromosome 2"/>
</dbReference>
<dbReference type="EMBL" id="CM055093">
    <property type="protein sequence ID" value="KAJ7565973.1"/>
    <property type="molecule type" value="Genomic_DNA"/>
</dbReference>
<evidence type="ECO:0000313" key="1">
    <source>
        <dbReference type="EMBL" id="KAJ7565973.1"/>
    </source>
</evidence>
<organism evidence="1 2">
    <name type="scientific">Diphasiastrum complanatum</name>
    <name type="common">Issler's clubmoss</name>
    <name type="synonym">Lycopodium complanatum</name>
    <dbReference type="NCBI Taxonomy" id="34168"/>
    <lineage>
        <taxon>Eukaryota</taxon>
        <taxon>Viridiplantae</taxon>
        <taxon>Streptophyta</taxon>
        <taxon>Embryophyta</taxon>
        <taxon>Tracheophyta</taxon>
        <taxon>Lycopodiopsida</taxon>
        <taxon>Lycopodiales</taxon>
        <taxon>Lycopodiaceae</taxon>
        <taxon>Lycopodioideae</taxon>
        <taxon>Diphasiastrum</taxon>
    </lineage>
</organism>
<accession>A0ACC2EHU7</accession>
<protein>
    <submittedName>
        <fullName evidence="1">Uncharacterized protein</fullName>
    </submittedName>
</protein>
<proteinExistence type="predicted"/>
<name>A0ACC2EHU7_DIPCM</name>
<sequence>MAFIRLICGPVPSYLRLCTSLFAAYVPVYGLFAARTNCLWLLWAVYTKNSDLSTDLRPPTAKTQGFVAQISLLEPIYTCLFAYGSSCDHLHQLIVFVACPSSVRPCNLLRTCLLPICGEIRPV</sequence>
<keyword evidence="2" id="KW-1185">Reference proteome</keyword>
<comment type="caution">
    <text evidence="1">The sequence shown here is derived from an EMBL/GenBank/DDBJ whole genome shotgun (WGS) entry which is preliminary data.</text>
</comment>
<evidence type="ECO:0000313" key="2">
    <source>
        <dbReference type="Proteomes" id="UP001162992"/>
    </source>
</evidence>
<reference evidence="2" key="1">
    <citation type="journal article" date="2024" name="Proc. Natl. Acad. Sci. U.S.A.">
        <title>Extraordinary preservation of gene collinearity over three hundred million years revealed in homosporous lycophytes.</title>
        <authorList>
            <person name="Li C."/>
            <person name="Wickell D."/>
            <person name="Kuo L.Y."/>
            <person name="Chen X."/>
            <person name="Nie B."/>
            <person name="Liao X."/>
            <person name="Peng D."/>
            <person name="Ji J."/>
            <person name="Jenkins J."/>
            <person name="Williams M."/>
            <person name="Shu S."/>
            <person name="Plott C."/>
            <person name="Barry K."/>
            <person name="Rajasekar S."/>
            <person name="Grimwood J."/>
            <person name="Han X."/>
            <person name="Sun S."/>
            <person name="Hou Z."/>
            <person name="He W."/>
            <person name="Dai G."/>
            <person name="Sun C."/>
            <person name="Schmutz J."/>
            <person name="Leebens-Mack J.H."/>
            <person name="Li F.W."/>
            <person name="Wang L."/>
        </authorList>
    </citation>
    <scope>NUCLEOTIDE SEQUENCE [LARGE SCALE GENOMIC DNA]</scope>
    <source>
        <strain evidence="2">cv. PW_Plant_1</strain>
    </source>
</reference>